<evidence type="ECO:0000313" key="2">
    <source>
        <dbReference type="EMBL" id="CAB5018774.1"/>
    </source>
</evidence>
<feature type="region of interest" description="Disordered" evidence="1">
    <location>
        <begin position="1"/>
        <end position="30"/>
    </location>
</feature>
<sequence length="88" mass="9507">MYTASRPMSPPMMTSRTRHRSVPMDAGPMASTNTTAIGIWICPATDHGITRAARSAASTAMKKDHQVSPTRLTHSDAASTPMPVPRMR</sequence>
<evidence type="ECO:0000256" key="1">
    <source>
        <dbReference type="SAM" id="MobiDB-lite"/>
    </source>
</evidence>
<feature type="compositionally biased region" description="Polar residues" evidence="1">
    <location>
        <begin position="67"/>
        <end position="78"/>
    </location>
</feature>
<proteinExistence type="predicted"/>
<organism evidence="2">
    <name type="scientific">freshwater metagenome</name>
    <dbReference type="NCBI Taxonomy" id="449393"/>
    <lineage>
        <taxon>unclassified sequences</taxon>
        <taxon>metagenomes</taxon>
        <taxon>ecological metagenomes</taxon>
    </lineage>
</organism>
<name>A0A6J7QX88_9ZZZZ</name>
<protein>
    <submittedName>
        <fullName evidence="2">Unannotated protein</fullName>
    </submittedName>
</protein>
<dbReference type="EMBL" id="CAFBPD010000232">
    <property type="protein sequence ID" value="CAB5018774.1"/>
    <property type="molecule type" value="Genomic_DNA"/>
</dbReference>
<feature type="region of interest" description="Disordered" evidence="1">
    <location>
        <begin position="54"/>
        <end position="88"/>
    </location>
</feature>
<accession>A0A6J7QX88</accession>
<gene>
    <name evidence="2" type="ORF">UFOPK4061_01266</name>
</gene>
<reference evidence="2" key="1">
    <citation type="submission" date="2020-05" db="EMBL/GenBank/DDBJ databases">
        <authorList>
            <person name="Chiriac C."/>
            <person name="Salcher M."/>
            <person name="Ghai R."/>
            <person name="Kavagutti S V."/>
        </authorList>
    </citation>
    <scope>NUCLEOTIDE SEQUENCE</scope>
</reference>
<dbReference type="AlphaFoldDB" id="A0A6J7QX88"/>